<protein>
    <recommendedName>
        <fullName evidence="1">Type IV secretion system putative lipoprotein virB7</fullName>
    </recommendedName>
</protein>
<organism evidence="3 4">
    <name type="scientific">Bacteroides sedimenti</name>
    <dbReference type="NCBI Taxonomy" id="2136147"/>
    <lineage>
        <taxon>Bacteria</taxon>
        <taxon>Pseudomonadati</taxon>
        <taxon>Bacteroidota</taxon>
        <taxon>Bacteroidia</taxon>
        <taxon>Bacteroidales</taxon>
        <taxon>Bacteroidaceae</taxon>
        <taxon>Bacteroides</taxon>
    </lineage>
</organism>
<dbReference type="Pfam" id="PF08139">
    <property type="entry name" value="LPAM_1"/>
    <property type="match status" value="1"/>
</dbReference>
<sequence length="282" mass="33122">MKKIILGVVALLLLASCNGKKSKMDPFKSLTSMVDSVTEKADTTAEDSTTYTPRPVKADETFDDFIYSFATDPDMQQERIHFPLLFKNGNTVNRIERRFWKKDFLFTRQDYYTMLFDNESDMDLMTDTSLKSAQFEWYFMKANKVKKYHFKREKGAWMLGLIDIEPIKNNENESFIEFFHKFASDSIFQRSRIHEPLIFVTTDPDDDFSILETTMEINQWFAFAPKLPKEKLSNINYGQSNSENSNTKILTMKGLGNGFSNTLYFKRQGKQWEFYKFEDLSN</sequence>
<dbReference type="Proteomes" id="UP001496674">
    <property type="component" value="Chromosome"/>
</dbReference>
<gene>
    <name evidence="3" type="ORF">BSYN_11640</name>
</gene>
<evidence type="ECO:0000313" key="3">
    <source>
        <dbReference type="EMBL" id="BEG98899.1"/>
    </source>
</evidence>
<evidence type="ECO:0000256" key="2">
    <source>
        <dbReference type="ARBA" id="ARBA00022729"/>
    </source>
</evidence>
<dbReference type="PROSITE" id="PS51257">
    <property type="entry name" value="PROKAR_LIPOPROTEIN"/>
    <property type="match status" value="1"/>
</dbReference>
<dbReference type="EMBL" id="AP028055">
    <property type="protein sequence ID" value="BEG98899.1"/>
    <property type="molecule type" value="Genomic_DNA"/>
</dbReference>
<keyword evidence="4" id="KW-1185">Reference proteome</keyword>
<proteinExistence type="predicted"/>
<evidence type="ECO:0000313" key="4">
    <source>
        <dbReference type="Proteomes" id="UP001496674"/>
    </source>
</evidence>
<accession>A0ABM8IFW4</accession>
<dbReference type="InterPro" id="IPR025590">
    <property type="entry name" value="DUF4348"/>
</dbReference>
<name>A0ABM8IFW4_9BACE</name>
<dbReference type="InterPro" id="IPR012640">
    <property type="entry name" value="Membr_lipoprot_lipid_attach_CS"/>
</dbReference>
<dbReference type="Gene3D" id="3.10.450.410">
    <property type="match status" value="2"/>
</dbReference>
<keyword evidence="2" id="KW-0732">Signal</keyword>
<reference evidence="3 4" key="1">
    <citation type="submission" date="2023-04" db="EMBL/GenBank/DDBJ databases">
        <title>Draft genome sequence of acteroides sedimenti strain YN3PY1.</title>
        <authorList>
            <person name="Yoshida N."/>
        </authorList>
    </citation>
    <scope>NUCLEOTIDE SEQUENCE [LARGE SCALE GENOMIC DNA]</scope>
    <source>
        <strain evidence="3 4">YN3PY1</strain>
    </source>
</reference>
<evidence type="ECO:0000256" key="1">
    <source>
        <dbReference type="ARBA" id="ARBA00017922"/>
    </source>
</evidence>
<dbReference type="RefSeq" id="WP_353334104.1">
    <property type="nucleotide sequence ID" value="NZ_AP028055.1"/>
</dbReference>
<dbReference type="Pfam" id="PF14254">
    <property type="entry name" value="DUF4348"/>
    <property type="match status" value="1"/>
</dbReference>